<evidence type="ECO:0000313" key="1">
    <source>
        <dbReference type="EMBL" id="CAD1559531.1"/>
    </source>
</evidence>
<protein>
    <submittedName>
        <fullName evidence="1">Uncharacterized protein</fullName>
    </submittedName>
</protein>
<gene>
    <name evidence="1" type="ORF">BBRV_LOCUS70584</name>
</gene>
<organism evidence="1">
    <name type="scientific">Bracon brevicornis</name>
    <dbReference type="NCBI Taxonomy" id="1563983"/>
    <lineage>
        <taxon>Eukaryota</taxon>
        <taxon>Metazoa</taxon>
        <taxon>Ecdysozoa</taxon>
        <taxon>Arthropoda</taxon>
        <taxon>Hexapoda</taxon>
        <taxon>Insecta</taxon>
        <taxon>Pterygota</taxon>
        <taxon>Neoptera</taxon>
        <taxon>Endopterygota</taxon>
        <taxon>Hymenoptera</taxon>
        <taxon>Apocrita</taxon>
        <taxon>Ichneumonoidea</taxon>
        <taxon>Braconidae</taxon>
        <taxon>Braconinae</taxon>
        <taxon>Bracon</taxon>
    </lineage>
</organism>
<accession>A0A6V7K913</accession>
<sequence>MGLAEVFM</sequence>
<reference evidence="1" key="1">
    <citation type="submission" date="2020-07" db="EMBL/GenBank/DDBJ databases">
        <authorList>
            <person name="Ferguson B K."/>
        </authorList>
    </citation>
    <scope>NUCLEOTIDE SEQUENCE</scope>
    <source>
        <strain evidence="1">L06</strain>
    </source>
</reference>
<dbReference type="EMBL" id="CADCXW020000023">
    <property type="protein sequence ID" value="CAD1559531.1"/>
    <property type="molecule type" value="Genomic_DNA"/>
</dbReference>
<proteinExistence type="predicted"/>
<name>A0A6V7K913_9HYME</name>